<evidence type="ECO:0000256" key="2">
    <source>
        <dbReference type="ARBA" id="ARBA00009477"/>
    </source>
</evidence>
<reference evidence="7" key="1">
    <citation type="journal article" date="2019" name="Int. J. Syst. Evol. Microbiol.">
        <title>The Global Catalogue of Microorganisms (GCM) 10K type strain sequencing project: providing services to taxonomists for standard genome sequencing and annotation.</title>
        <authorList>
            <consortium name="The Broad Institute Genomics Platform"/>
            <consortium name="The Broad Institute Genome Sequencing Center for Infectious Disease"/>
            <person name="Wu L."/>
            <person name="Ma J."/>
        </authorList>
    </citation>
    <scope>NUCLEOTIDE SEQUENCE [LARGE SCALE GENOMIC DNA]</scope>
    <source>
        <strain evidence="7">KCTC 12861</strain>
    </source>
</reference>
<gene>
    <name evidence="6" type="ORF">GCM10007094_21970</name>
</gene>
<dbReference type="PANTHER" id="PTHR30469:SF20">
    <property type="entry name" value="EFFLUX RND TRANSPORTER PERIPLASMIC ADAPTOR SUBUNIT"/>
    <property type="match status" value="1"/>
</dbReference>
<dbReference type="InterPro" id="IPR058627">
    <property type="entry name" value="MdtA-like_C"/>
</dbReference>
<evidence type="ECO:0000256" key="3">
    <source>
        <dbReference type="ARBA" id="ARBA00022448"/>
    </source>
</evidence>
<dbReference type="Gene3D" id="1.10.287.470">
    <property type="entry name" value="Helix hairpin bin"/>
    <property type="match status" value="1"/>
</dbReference>
<evidence type="ECO:0000313" key="7">
    <source>
        <dbReference type="Proteomes" id="UP000637980"/>
    </source>
</evidence>
<dbReference type="Pfam" id="PF25967">
    <property type="entry name" value="RND-MFP_C"/>
    <property type="match status" value="1"/>
</dbReference>
<comment type="similarity">
    <text evidence="2">Belongs to the membrane fusion protein (MFP) (TC 8.A.1) family.</text>
</comment>
<dbReference type="EMBL" id="BMXE01000003">
    <property type="protein sequence ID" value="GHB32659.1"/>
    <property type="molecule type" value="Genomic_DNA"/>
</dbReference>
<dbReference type="Pfam" id="PF25917">
    <property type="entry name" value="BSH_RND"/>
    <property type="match status" value="1"/>
</dbReference>
<dbReference type="NCBIfam" id="TIGR01730">
    <property type="entry name" value="RND_mfp"/>
    <property type="match status" value="1"/>
</dbReference>
<dbReference type="SUPFAM" id="SSF111369">
    <property type="entry name" value="HlyD-like secretion proteins"/>
    <property type="match status" value="1"/>
</dbReference>
<evidence type="ECO:0000259" key="5">
    <source>
        <dbReference type="Pfam" id="PF25967"/>
    </source>
</evidence>
<name>A0ABQ3EHN5_9HYPH</name>
<dbReference type="Proteomes" id="UP000637980">
    <property type="component" value="Unassembled WGS sequence"/>
</dbReference>
<accession>A0ABQ3EHN5</accession>
<dbReference type="InterPro" id="IPR006143">
    <property type="entry name" value="RND_pump_MFP"/>
</dbReference>
<dbReference type="PANTHER" id="PTHR30469">
    <property type="entry name" value="MULTIDRUG RESISTANCE PROTEIN MDTA"/>
    <property type="match status" value="1"/>
</dbReference>
<comment type="caution">
    <text evidence="6">The sequence shown here is derived from an EMBL/GenBank/DDBJ whole genome shotgun (WGS) entry which is preliminary data.</text>
</comment>
<keyword evidence="3" id="KW-0813">Transport</keyword>
<organism evidence="6 7">
    <name type="scientific">Pseudovibrio japonicus</name>
    <dbReference type="NCBI Taxonomy" id="366534"/>
    <lineage>
        <taxon>Bacteria</taxon>
        <taxon>Pseudomonadati</taxon>
        <taxon>Pseudomonadota</taxon>
        <taxon>Alphaproteobacteria</taxon>
        <taxon>Hyphomicrobiales</taxon>
        <taxon>Stappiaceae</taxon>
        <taxon>Pseudovibrio</taxon>
    </lineage>
</organism>
<proteinExistence type="inferred from homology"/>
<feature type="domain" description="Multidrug resistance protein MdtA-like C-terminal permuted SH3" evidence="5">
    <location>
        <begin position="278"/>
        <end position="338"/>
    </location>
</feature>
<feature type="domain" description="Multidrug resistance protein MdtA-like barrel-sandwich hybrid" evidence="4">
    <location>
        <begin position="59"/>
        <end position="171"/>
    </location>
</feature>
<evidence type="ECO:0000259" key="4">
    <source>
        <dbReference type="Pfam" id="PF25917"/>
    </source>
</evidence>
<dbReference type="InterPro" id="IPR058625">
    <property type="entry name" value="MdtA-like_BSH"/>
</dbReference>
<evidence type="ECO:0000313" key="6">
    <source>
        <dbReference type="EMBL" id="GHB32659.1"/>
    </source>
</evidence>
<dbReference type="Gene3D" id="2.40.50.100">
    <property type="match status" value="1"/>
</dbReference>
<dbReference type="Gene3D" id="2.40.420.20">
    <property type="match status" value="1"/>
</dbReference>
<keyword evidence="7" id="KW-1185">Reference proteome</keyword>
<dbReference type="Gene3D" id="2.40.30.170">
    <property type="match status" value="1"/>
</dbReference>
<sequence>MGVPVFVGALALLLASCQEKEVVEAAETVAPRPARVMVVSEVDDLFTRDFTGRVDAVQTVDLAFRVSGQLVELPVVEGQRIAKGDLIAALDPTDFENAVREAEVNYEQKKKDLKRYETLKNKQVISEGAYDNAKTAFDLAAVTLDKAQQNLGYTRIEAPYDAIVTSRLLDNYTIINGGTSIARVQDMSEVRINIDVPERLFAQATETSVLKMTAEFPSHPGKVFPLEYREHRTEADKVAQTYRVTLAVKDAAGYNIIPGMTASVKVKLNALDEAHNTAFFVPTSAVGSSPDKTPYVWVVNEDEKRVGRRKVELGTVLGAYIPVLTGLNDGEMIVTAGVSHLSENQQIVPKL</sequence>
<comment type="subcellular location">
    <subcellularLocation>
        <location evidence="1">Cell envelope</location>
    </subcellularLocation>
</comment>
<protein>
    <submittedName>
        <fullName evidence="6">Hemolysin secretion protein D</fullName>
    </submittedName>
</protein>
<dbReference type="RefSeq" id="WP_209009030.1">
    <property type="nucleotide sequence ID" value="NZ_BMXE01000003.1"/>
</dbReference>
<evidence type="ECO:0000256" key="1">
    <source>
        <dbReference type="ARBA" id="ARBA00004196"/>
    </source>
</evidence>